<dbReference type="Proteomes" id="UP000001844">
    <property type="component" value="Chromosome"/>
</dbReference>
<dbReference type="EMBL" id="CP001798">
    <property type="protein sequence ID" value="ADE15324.1"/>
    <property type="molecule type" value="Genomic_DNA"/>
</dbReference>
<feature type="domain" description="Ice-binding protein C-terminal" evidence="2">
    <location>
        <begin position="219"/>
        <end position="243"/>
    </location>
</feature>
<feature type="chain" id="PRO_5003069391" description="Ice-binding protein C-terminal domain-containing protein" evidence="1">
    <location>
        <begin position="23"/>
        <end position="247"/>
    </location>
</feature>
<feature type="signal peptide" evidence="1">
    <location>
        <begin position="1"/>
        <end position="22"/>
    </location>
</feature>
<evidence type="ECO:0000313" key="4">
    <source>
        <dbReference type="Proteomes" id="UP000001844"/>
    </source>
</evidence>
<gene>
    <name evidence="3" type="ordered locus">Nhal_2233</name>
</gene>
<evidence type="ECO:0000256" key="1">
    <source>
        <dbReference type="SAM" id="SignalP"/>
    </source>
</evidence>
<accession>D5C5A1</accession>
<dbReference type="InterPro" id="IPR013424">
    <property type="entry name" value="Ice-binding_C"/>
</dbReference>
<dbReference type="HOGENOM" id="CLU_1123604_0_0_6"/>
<reference evidence="4" key="1">
    <citation type="submission" date="2010-04" db="EMBL/GenBank/DDBJ databases">
        <title>Complete genome sequence of Nitrosococcus halophilus Nc4, a salt-adapted, aerobic obligate ammonia-oxidizing sulfur purple bacterium.</title>
        <authorList>
            <consortium name="US DOE Joint Genome Institute"/>
            <person name="Campbell M.A."/>
            <person name="Malfatti S.A."/>
            <person name="Chain P.S.G."/>
            <person name="Heidelberg J.F."/>
            <person name="Ward B.B."/>
            <person name="Klotz M.G."/>
        </authorList>
    </citation>
    <scope>NUCLEOTIDE SEQUENCE [LARGE SCALE GENOMIC DNA]</scope>
    <source>
        <strain evidence="4">Nc4</strain>
    </source>
</reference>
<evidence type="ECO:0000259" key="2">
    <source>
        <dbReference type="Pfam" id="PF07589"/>
    </source>
</evidence>
<dbReference type="KEGG" id="nhl:Nhal_2233"/>
<name>D5C5A1_NITHN</name>
<organism evidence="3 4">
    <name type="scientific">Nitrosococcus halophilus (strain Nc4)</name>
    <dbReference type="NCBI Taxonomy" id="472759"/>
    <lineage>
        <taxon>Bacteria</taxon>
        <taxon>Pseudomonadati</taxon>
        <taxon>Pseudomonadota</taxon>
        <taxon>Gammaproteobacteria</taxon>
        <taxon>Chromatiales</taxon>
        <taxon>Chromatiaceae</taxon>
        <taxon>Nitrosococcus</taxon>
    </lineage>
</organism>
<proteinExistence type="predicted"/>
<dbReference type="AlphaFoldDB" id="D5C5A1"/>
<dbReference type="STRING" id="472759.Nhal_2233"/>
<sequence length="247" mass="26140">MYKLLWSGLLLFLGLIASSAQAVLINAQLTGDGRAGNPDLLQVDVLIDVTGNVAEWDITVDTTNHPDIKLDEFYFNLRDPFNGNSSPWTFETNPPAGSNSGNANFYFTDFDPADWLIDSPADPVGGGTFTPNFLFEYSGSNVNNLTSLSFTMVSNIGDFVADDFLMAPSSVSTDNDLGSGQLGAHLQSLAVNDATCPDGSCSDSGFALGVYSDGGGPQQIPEPSVLALFGTGLLGLGLIGRRRKRLA</sequence>
<protein>
    <recommendedName>
        <fullName evidence="2">Ice-binding protein C-terminal domain-containing protein</fullName>
    </recommendedName>
</protein>
<keyword evidence="1" id="KW-0732">Signal</keyword>
<dbReference type="NCBIfam" id="TIGR02595">
    <property type="entry name" value="PEP_CTERM"/>
    <property type="match status" value="1"/>
</dbReference>
<dbReference type="Pfam" id="PF07589">
    <property type="entry name" value="PEP-CTERM"/>
    <property type="match status" value="1"/>
</dbReference>
<keyword evidence="4" id="KW-1185">Reference proteome</keyword>
<evidence type="ECO:0000313" key="3">
    <source>
        <dbReference type="EMBL" id="ADE15324.1"/>
    </source>
</evidence>
<dbReference type="RefSeq" id="WP_013033187.1">
    <property type="nucleotide sequence ID" value="NC_013960.1"/>
</dbReference>